<name>A0A165EIG5_EXIGL</name>
<protein>
    <submittedName>
        <fullName evidence="5">FAD/NAD(P)-binding domain-containing protein</fullName>
    </submittedName>
</protein>
<evidence type="ECO:0000313" key="5">
    <source>
        <dbReference type="EMBL" id="KZV87012.1"/>
    </source>
</evidence>
<gene>
    <name evidence="5" type="ORF">EXIGLDRAFT_652597</name>
</gene>
<dbReference type="GO" id="GO:0044550">
    <property type="term" value="P:secondary metabolite biosynthetic process"/>
    <property type="evidence" value="ECO:0007669"/>
    <property type="project" value="TreeGrafter"/>
</dbReference>
<dbReference type="PANTHER" id="PTHR46720">
    <property type="entry name" value="HYDROXYLASE, PUTATIVE (AFU_ORTHOLOGUE AFUA_3G01460)-RELATED"/>
    <property type="match status" value="1"/>
</dbReference>
<organism evidence="5 6">
    <name type="scientific">Exidia glandulosa HHB12029</name>
    <dbReference type="NCBI Taxonomy" id="1314781"/>
    <lineage>
        <taxon>Eukaryota</taxon>
        <taxon>Fungi</taxon>
        <taxon>Dikarya</taxon>
        <taxon>Basidiomycota</taxon>
        <taxon>Agaricomycotina</taxon>
        <taxon>Agaricomycetes</taxon>
        <taxon>Auriculariales</taxon>
        <taxon>Exidiaceae</taxon>
        <taxon>Exidia</taxon>
    </lineage>
</organism>
<evidence type="ECO:0000256" key="2">
    <source>
        <dbReference type="ARBA" id="ARBA00022827"/>
    </source>
</evidence>
<dbReference type="InterPro" id="IPR002938">
    <property type="entry name" value="FAD-bd"/>
</dbReference>
<dbReference type="Gene3D" id="3.50.50.60">
    <property type="entry name" value="FAD/NAD(P)-binding domain"/>
    <property type="match status" value="1"/>
</dbReference>
<dbReference type="STRING" id="1314781.A0A165EIG5"/>
<dbReference type="GO" id="GO:0016491">
    <property type="term" value="F:oxidoreductase activity"/>
    <property type="evidence" value="ECO:0007669"/>
    <property type="project" value="UniProtKB-KW"/>
</dbReference>
<keyword evidence="1" id="KW-0285">Flavoprotein</keyword>
<dbReference type="EMBL" id="KV426138">
    <property type="protein sequence ID" value="KZV87012.1"/>
    <property type="molecule type" value="Genomic_DNA"/>
</dbReference>
<dbReference type="InterPro" id="IPR051104">
    <property type="entry name" value="FAD_monoxygenase"/>
</dbReference>
<accession>A0A165EIG5</accession>
<dbReference type="PRINTS" id="PR00420">
    <property type="entry name" value="RNGMNOXGNASE"/>
</dbReference>
<keyword evidence="6" id="KW-1185">Reference proteome</keyword>
<feature type="domain" description="FAD-binding" evidence="4">
    <location>
        <begin position="26"/>
        <end position="267"/>
    </location>
</feature>
<dbReference type="SUPFAM" id="SSF51905">
    <property type="entry name" value="FAD/NAD(P)-binding domain"/>
    <property type="match status" value="1"/>
</dbReference>
<keyword evidence="2" id="KW-0274">FAD</keyword>
<sequence length="352" mass="38379">MPLALHRNALVTALKNRIQPDVSPFCTVHVSSRMTSYAESSDGLTLTFSNGNTAPADVLIGADGVRSIVRAGMFSNSPATWTGTIAYRALITTESLERVHGGAHPATSKFVVYCGTGKHIVAYPISRGSLINIVAFVTVDEWGAVYTYQGDADSRKWVHDDTTEHVLAEYEGWEPDVINLLKTAEKYSAWAIHAVEDVSSCAVGRAAILGDALHAMETHLGAGAGQAMEDAYVLGRLLTHPSINRSNVQAALKAYERTRLAPAQHVAHCARRAGRAYEFAVEKKPAGKAEMRATADGRTIKEPGDDWTTAWGRFVVEQWQIQWDGCPDDWWETAQAELKCVLEEEKDASVVP</sequence>
<dbReference type="SUPFAM" id="SSF54373">
    <property type="entry name" value="FAD-linked reductases, C-terminal domain"/>
    <property type="match status" value="1"/>
</dbReference>
<proteinExistence type="predicted"/>
<evidence type="ECO:0000259" key="4">
    <source>
        <dbReference type="Pfam" id="PF01494"/>
    </source>
</evidence>
<dbReference type="OrthoDB" id="417877at2759"/>
<evidence type="ECO:0000313" key="6">
    <source>
        <dbReference type="Proteomes" id="UP000077266"/>
    </source>
</evidence>
<dbReference type="GO" id="GO:0071949">
    <property type="term" value="F:FAD binding"/>
    <property type="evidence" value="ECO:0007669"/>
    <property type="project" value="InterPro"/>
</dbReference>
<dbReference type="InParanoid" id="A0A165EIG5"/>
<evidence type="ECO:0000256" key="3">
    <source>
        <dbReference type="ARBA" id="ARBA00023002"/>
    </source>
</evidence>
<reference evidence="5 6" key="1">
    <citation type="journal article" date="2016" name="Mol. Biol. Evol.">
        <title>Comparative Genomics of Early-Diverging Mushroom-Forming Fungi Provides Insights into the Origins of Lignocellulose Decay Capabilities.</title>
        <authorList>
            <person name="Nagy L.G."/>
            <person name="Riley R."/>
            <person name="Tritt A."/>
            <person name="Adam C."/>
            <person name="Daum C."/>
            <person name="Floudas D."/>
            <person name="Sun H."/>
            <person name="Yadav J.S."/>
            <person name="Pangilinan J."/>
            <person name="Larsson K.H."/>
            <person name="Matsuura K."/>
            <person name="Barry K."/>
            <person name="Labutti K."/>
            <person name="Kuo R."/>
            <person name="Ohm R.A."/>
            <person name="Bhattacharya S.S."/>
            <person name="Shirouzu T."/>
            <person name="Yoshinaga Y."/>
            <person name="Martin F.M."/>
            <person name="Grigoriev I.V."/>
            <person name="Hibbett D.S."/>
        </authorList>
    </citation>
    <scope>NUCLEOTIDE SEQUENCE [LARGE SCALE GENOMIC DNA]</scope>
    <source>
        <strain evidence="5 6">HHB12029</strain>
    </source>
</reference>
<dbReference type="AlphaFoldDB" id="A0A165EIG5"/>
<evidence type="ECO:0000256" key="1">
    <source>
        <dbReference type="ARBA" id="ARBA00022630"/>
    </source>
</evidence>
<dbReference type="PANTHER" id="PTHR46720:SF3">
    <property type="entry name" value="FAD-BINDING DOMAIN-CONTAINING PROTEIN-RELATED"/>
    <property type="match status" value="1"/>
</dbReference>
<dbReference type="InterPro" id="IPR036188">
    <property type="entry name" value="FAD/NAD-bd_sf"/>
</dbReference>
<dbReference type="Pfam" id="PF01494">
    <property type="entry name" value="FAD_binding_3"/>
    <property type="match status" value="1"/>
</dbReference>
<keyword evidence="3" id="KW-0560">Oxidoreductase</keyword>
<dbReference type="Proteomes" id="UP000077266">
    <property type="component" value="Unassembled WGS sequence"/>
</dbReference>